<keyword evidence="2" id="KW-0255">Endonuclease</keyword>
<evidence type="ECO:0000256" key="4">
    <source>
        <dbReference type="ARBA" id="ARBA00023118"/>
    </source>
</evidence>
<dbReference type="InterPro" id="IPR045747">
    <property type="entry name" value="CRISPR-assoc_prot_Cas6_N_sf"/>
</dbReference>
<organism evidence="6 7">
    <name type="scientific">Synechocystis sp. (strain ATCC 27184 / PCC 6803 / Kazusa)</name>
    <dbReference type="NCBI Taxonomy" id="1111708"/>
    <lineage>
        <taxon>Bacteria</taxon>
        <taxon>Bacillati</taxon>
        <taxon>Cyanobacteriota</taxon>
        <taxon>Cyanophyceae</taxon>
        <taxon>Synechococcales</taxon>
        <taxon>Merismopediaceae</taxon>
        <taxon>Synechocystis</taxon>
    </lineage>
</organism>
<feature type="domain" description="CRISPR-associated protein Cas6 C-terminal" evidence="5">
    <location>
        <begin position="150"/>
        <end position="271"/>
    </location>
</feature>
<dbReference type="GO" id="GO:0016788">
    <property type="term" value="F:hydrolase activity, acting on ester bonds"/>
    <property type="evidence" value="ECO:0007669"/>
    <property type="project" value="InterPro"/>
</dbReference>
<dbReference type="InParanoid" id="Q6ZED0"/>
<protein>
    <submittedName>
        <fullName evidence="6">Slr7068 protein</fullName>
    </submittedName>
</protein>
<evidence type="ECO:0000313" key="7">
    <source>
        <dbReference type="Proteomes" id="UP000001425"/>
    </source>
</evidence>
<dbReference type="Proteomes" id="UP000001425">
    <property type="component" value="Plasmid pSYSA"/>
</dbReference>
<dbReference type="EMBL" id="AP004311">
    <property type="protein sequence ID" value="BAD01970.1"/>
    <property type="molecule type" value="Genomic_DNA"/>
</dbReference>
<keyword evidence="1" id="KW-0540">Nuclease</keyword>
<dbReference type="Pfam" id="PF10040">
    <property type="entry name" value="CRISPR_Cas6"/>
    <property type="match status" value="1"/>
</dbReference>
<dbReference type="NCBIfam" id="TIGR01877">
    <property type="entry name" value="cas_cas6"/>
    <property type="match status" value="1"/>
</dbReference>
<evidence type="ECO:0000259" key="5">
    <source>
        <dbReference type="Pfam" id="PF10040"/>
    </source>
</evidence>
<dbReference type="Gene3D" id="3.30.70.1890">
    <property type="match status" value="1"/>
</dbReference>
<dbReference type="InterPro" id="IPR019267">
    <property type="entry name" value="CRISPR-assoc_Cas6_C"/>
</dbReference>
<gene>
    <name evidence="6" type="ordered locus">slr7068</name>
</gene>
<dbReference type="GO" id="GO:0004519">
    <property type="term" value="F:endonuclease activity"/>
    <property type="evidence" value="ECO:0007669"/>
    <property type="project" value="UniProtKB-KW"/>
</dbReference>
<geneLocation type="plasmid" evidence="6 7">
    <name>pSYSA</name>
</geneLocation>
<dbReference type="EnsemblBacteria" id="BAD01970">
    <property type="protein sequence ID" value="BAD01970"/>
    <property type="gene ID" value="BAD01970"/>
</dbReference>
<dbReference type="AlphaFoldDB" id="Q6ZED0"/>
<sequence>MVDLKSLAGAEMVGLRWQLRFDRPCRLESHYVKGLHAWFLHQVQAIDPDVSAWLHDGQGEKPFTISRLIGPTLWQEGHWHWQINKTYHWQLNLLSGALIEALQPWLARLPNKIVLARQTLWVEAVDCYLAPHNYQQLWPQGALPRRQEFTFTSPTSFRRQGNHYPLPEPRNVLQSYLRRWNDFSGLAFEPEPFLDYWVPQNVVIDRHWLESVKTTAGKQGSVVGFVGAVSLVLTPQARNDGDDYGRLFHALCRYGPYCGTGHKTTFGLGQTMAGWATPDLKTFACLQEDLQTQVLTQRIDQCASLLLAQRQRTGGQRAQEICHTLATIFVRREQGESLQEIALDLQLPYETARTYSKRAKRALANVQ</sequence>
<dbReference type="CDD" id="cd21141">
    <property type="entry name" value="Cas6_III-like"/>
    <property type="match status" value="1"/>
</dbReference>
<dbReference type="Gene3D" id="3.30.70.1900">
    <property type="match status" value="1"/>
</dbReference>
<dbReference type="GO" id="GO:0051607">
    <property type="term" value="P:defense response to virus"/>
    <property type="evidence" value="ECO:0007669"/>
    <property type="project" value="UniProtKB-KW"/>
</dbReference>
<proteinExistence type="predicted"/>
<accession>Q6ZED0</accession>
<keyword evidence="4" id="KW-0051">Antiviral defense</keyword>
<dbReference type="KEGG" id="syn:slr7068"/>
<evidence type="ECO:0000256" key="3">
    <source>
        <dbReference type="ARBA" id="ARBA00022801"/>
    </source>
</evidence>
<evidence type="ECO:0000256" key="2">
    <source>
        <dbReference type="ARBA" id="ARBA00022759"/>
    </source>
</evidence>
<reference evidence="6 7" key="1">
    <citation type="journal article" date="2003" name="DNA Res.">
        <title>Structural analysis of four large plasmids harboring in a unicellular cyanobacterium, Synechocystis sp. PCC 6803.</title>
        <authorList>
            <person name="Kaneko T."/>
            <person name="Nakamura Y."/>
            <person name="Sasamoto S."/>
            <person name="Watanabe A."/>
            <person name="Kohara M."/>
            <person name="Matsumoto M."/>
            <person name="Shimpo S."/>
            <person name="Yamada M."/>
            <person name="Tabata S."/>
        </authorList>
    </citation>
    <scope>NUCLEOTIDE SEQUENCE [LARGE SCALE GENOMIC DNA]</scope>
    <source>
        <strain evidence="7">ATCC 27184 / PCC 6803 / Kazusa</strain>
    </source>
</reference>
<name>Q6ZED0_SYNY3</name>
<keyword evidence="3" id="KW-0378">Hydrolase</keyword>
<evidence type="ECO:0000313" key="6">
    <source>
        <dbReference type="EMBL" id="BAD01970.1"/>
    </source>
</evidence>
<dbReference type="PhylomeDB" id="Q6ZED0"/>
<keyword evidence="6" id="KW-0614">Plasmid</keyword>
<keyword evidence="7" id="KW-1185">Reference proteome</keyword>
<evidence type="ECO:0000256" key="1">
    <source>
        <dbReference type="ARBA" id="ARBA00022722"/>
    </source>
</evidence>
<dbReference type="InterPro" id="IPR010156">
    <property type="entry name" value="CRISPR-assoc_prot_Cas6"/>
</dbReference>